<feature type="domain" description="Extradiol ring-cleavage dioxygenase class III enzyme subunit B" evidence="1">
    <location>
        <begin position="10"/>
        <end position="254"/>
    </location>
</feature>
<protein>
    <submittedName>
        <fullName evidence="2">Extradiol ring-cleavage dioxygenase class III protein subunit B</fullName>
    </submittedName>
</protein>
<dbReference type="Proteomes" id="UP000236569">
    <property type="component" value="Unassembled WGS sequence"/>
</dbReference>
<dbReference type="EMBL" id="BFAG01000001">
    <property type="protein sequence ID" value="GBF04034.1"/>
    <property type="molecule type" value="Genomic_DNA"/>
</dbReference>
<reference evidence="3" key="1">
    <citation type="submission" date="2018-01" db="EMBL/GenBank/DDBJ databases">
        <title>Draft Genome Sequence of the Radioresistant Bacterium Deinococcus aerius TR0125, Isolated from the Higher Atmosphere above Japan.</title>
        <authorList>
            <person name="Satoh K."/>
            <person name="Arai H."/>
            <person name="Sanzen T."/>
            <person name="Kawaguchi Y."/>
            <person name="Hayashi H."/>
            <person name="Yokobori S."/>
            <person name="Yamagishi A."/>
            <person name="Oono Y."/>
            <person name="Narumi I."/>
        </authorList>
    </citation>
    <scope>NUCLEOTIDE SEQUENCE [LARGE SCALE GENOMIC DNA]</scope>
    <source>
        <strain evidence="3">TR0125</strain>
    </source>
</reference>
<evidence type="ECO:0000313" key="2">
    <source>
        <dbReference type="EMBL" id="GBF04034.1"/>
    </source>
</evidence>
<dbReference type="Gene3D" id="3.40.830.10">
    <property type="entry name" value="LigB-like"/>
    <property type="match status" value="1"/>
</dbReference>
<dbReference type="GO" id="GO:0008198">
    <property type="term" value="F:ferrous iron binding"/>
    <property type="evidence" value="ECO:0007669"/>
    <property type="project" value="InterPro"/>
</dbReference>
<sequence>MTPIPFACIAPHGLEILEELSGGTPGLMARTRASLERLGQQMREAAPGVLVVLTPHGTRAEGQFAVTDSERVRGTVEGHGKAVTMERPVDRALARAIAHAAAADGLPVALLNFATGEGPLSCLPLDWGAIIPLHFMPEVPVVVVNPPRGTDFGPHLRFGAALARAAANSGKRVGLVASCDWSHTHAESGPYGYHAAAARLDAQVVDLTGRGDLEALASFDPQLVEDAKPDGLWQALVLAGALPPESRRTEFLSYEAPTYFGLLCAGFQSGEGG</sequence>
<proteinExistence type="predicted"/>
<comment type="caution">
    <text evidence="2">The sequence shown here is derived from an EMBL/GenBank/DDBJ whole genome shotgun (WGS) entry which is preliminary data.</text>
</comment>
<gene>
    <name evidence="2" type="ORF">DAERI_010206</name>
</gene>
<dbReference type="AlphaFoldDB" id="A0A2I9CRC2"/>
<keyword evidence="2" id="KW-0223">Dioxygenase</keyword>
<keyword evidence="3" id="KW-1185">Reference proteome</keyword>
<name>A0A2I9CRC2_9DEIO</name>
<dbReference type="GO" id="GO:0016702">
    <property type="term" value="F:oxidoreductase activity, acting on single donors with incorporation of molecular oxygen, incorporation of two atoms of oxygen"/>
    <property type="evidence" value="ECO:0007669"/>
    <property type="project" value="UniProtKB-ARBA"/>
</dbReference>
<evidence type="ECO:0000313" key="3">
    <source>
        <dbReference type="Proteomes" id="UP000236569"/>
    </source>
</evidence>
<evidence type="ECO:0000259" key="1">
    <source>
        <dbReference type="Pfam" id="PF02900"/>
    </source>
</evidence>
<dbReference type="Pfam" id="PF02900">
    <property type="entry name" value="LigB"/>
    <property type="match status" value="1"/>
</dbReference>
<dbReference type="SUPFAM" id="SSF53213">
    <property type="entry name" value="LigB-like"/>
    <property type="match status" value="1"/>
</dbReference>
<accession>A0A2I9CRC2</accession>
<keyword evidence="2" id="KW-0560">Oxidoreductase</keyword>
<dbReference type="InterPro" id="IPR004183">
    <property type="entry name" value="Xdiol_dOase_suB"/>
</dbReference>
<organism evidence="2 3">
    <name type="scientific">Deinococcus aerius</name>
    <dbReference type="NCBI Taxonomy" id="200253"/>
    <lineage>
        <taxon>Bacteria</taxon>
        <taxon>Thermotogati</taxon>
        <taxon>Deinococcota</taxon>
        <taxon>Deinococci</taxon>
        <taxon>Deinococcales</taxon>
        <taxon>Deinococcaceae</taxon>
        <taxon>Deinococcus</taxon>
    </lineage>
</organism>